<evidence type="ECO:0000313" key="3">
    <source>
        <dbReference type="Proteomes" id="UP000007076"/>
    </source>
</evidence>
<evidence type="ECO:0000256" key="1">
    <source>
        <dbReference type="SAM" id="MobiDB-lite"/>
    </source>
</evidence>
<dbReference type="RefSeq" id="WP_014138930.1">
    <property type="nucleotide sequence ID" value="NC_016109.1"/>
</dbReference>
<dbReference type="SUPFAM" id="SSF46689">
    <property type="entry name" value="Homeodomain-like"/>
    <property type="match status" value="1"/>
</dbReference>
<name>E4N0E9_KITSK</name>
<dbReference type="AlphaFoldDB" id="E4N0E9"/>
<reference evidence="2 3" key="1">
    <citation type="journal article" date="2010" name="DNA Res.">
        <title>Genome sequence of Kitasatospora setae NBRC 14216T: an evolutionary snapshot of the family Streptomycetaceae.</title>
        <authorList>
            <person name="Ichikawa N."/>
            <person name="Oguchi A."/>
            <person name="Ikeda H."/>
            <person name="Ishikawa J."/>
            <person name="Kitani S."/>
            <person name="Watanabe Y."/>
            <person name="Nakamura S."/>
            <person name="Katano Y."/>
            <person name="Kishi E."/>
            <person name="Sasagawa M."/>
            <person name="Ankai A."/>
            <person name="Fukui S."/>
            <person name="Hashimoto Y."/>
            <person name="Kamata S."/>
            <person name="Otoguro M."/>
            <person name="Tanikawa S."/>
            <person name="Nihira T."/>
            <person name="Horinouchi S."/>
            <person name="Ohnishi Y."/>
            <person name="Hayakawa M."/>
            <person name="Kuzuyama T."/>
            <person name="Arisawa A."/>
            <person name="Nomoto F."/>
            <person name="Miura H."/>
            <person name="Takahashi Y."/>
            <person name="Fujita N."/>
        </authorList>
    </citation>
    <scope>NUCLEOTIDE SEQUENCE [LARGE SCALE GENOMIC DNA]</scope>
    <source>
        <strain evidence="3">ATCC 33774 / DSM 43861 / JCM 3304 / KCC A-0304 / NBRC 14216 / KM-6054</strain>
    </source>
</reference>
<keyword evidence="3" id="KW-1185">Reference proteome</keyword>
<dbReference type="InterPro" id="IPR009057">
    <property type="entry name" value="Homeodomain-like_sf"/>
</dbReference>
<organism evidence="2 3">
    <name type="scientific">Kitasatospora setae (strain ATCC 33774 / DSM 43861 / JCM 3304 / KCC A-0304 / NBRC 14216 / KM-6054)</name>
    <name type="common">Streptomyces setae</name>
    <dbReference type="NCBI Taxonomy" id="452652"/>
    <lineage>
        <taxon>Bacteria</taxon>
        <taxon>Bacillati</taxon>
        <taxon>Actinomycetota</taxon>
        <taxon>Actinomycetes</taxon>
        <taxon>Kitasatosporales</taxon>
        <taxon>Streptomycetaceae</taxon>
        <taxon>Kitasatospora</taxon>
    </lineage>
</organism>
<accession>E4N0E9</accession>
<feature type="compositionally biased region" description="Low complexity" evidence="1">
    <location>
        <begin position="74"/>
        <end position="84"/>
    </location>
</feature>
<sequence>MVQRQRAVPTGPRLVLAASTAFDRAGFEGASPARIAQWAGVSGGTLTVALVRSLEESAEVGAAGCRPSRRRSTRATPCRTPATT</sequence>
<dbReference type="Gene3D" id="1.10.357.10">
    <property type="entry name" value="Tetracycline Repressor, domain 2"/>
    <property type="match status" value="1"/>
</dbReference>
<dbReference type="Proteomes" id="UP000007076">
    <property type="component" value="Chromosome"/>
</dbReference>
<feature type="region of interest" description="Disordered" evidence="1">
    <location>
        <begin position="62"/>
        <end position="84"/>
    </location>
</feature>
<evidence type="ECO:0000313" key="2">
    <source>
        <dbReference type="EMBL" id="BAJ31633.1"/>
    </source>
</evidence>
<dbReference type="STRING" id="452652.KSE_58630"/>
<dbReference type="KEGG" id="ksk:KSE_58630"/>
<proteinExistence type="predicted"/>
<dbReference type="EMBL" id="AP010968">
    <property type="protein sequence ID" value="BAJ31633.1"/>
    <property type="molecule type" value="Genomic_DNA"/>
</dbReference>
<gene>
    <name evidence="2" type="ordered locus">KSE_58630</name>
</gene>
<dbReference type="HOGENOM" id="CLU_2523159_0_0_11"/>
<protein>
    <submittedName>
        <fullName evidence="2">Putative TetR family transcriptional regulator</fullName>
    </submittedName>
</protein>